<proteinExistence type="predicted"/>
<evidence type="ECO:0000313" key="2">
    <source>
        <dbReference type="EMBL" id="ABU74358.1"/>
    </source>
</evidence>
<sequence length="49" mass="5527">MALLIHGLANLRVSDPSSPKSPFLRRQRGNAHSYERRASNPILLMGFNH</sequence>
<feature type="region of interest" description="Disordered" evidence="1">
    <location>
        <begin position="12"/>
        <end position="49"/>
    </location>
</feature>
<dbReference type="KEGG" id="vha:VIBHAR_06467"/>
<evidence type="ECO:0000313" key="3">
    <source>
        <dbReference type="Proteomes" id="UP000008152"/>
    </source>
</evidence>
<dbReference type="AlphaFoldDB" id="A7N863"/>
<organism evidence="2 3">
    <name type="scientific">Vibrio campbellii (strain ATCC BAA-1116)</name>
    <dbReference type="NCBI Taxonomy" id="2902295"/>
    <lineage>
        <taxon>Bacteria</taxon>
        <taxon>Pseudomonadati</taxon>
        <taxon>Pseudomonadota</taxon>
        <taxon>Gammaproteobacteria</taxon>
        <taxon>Vibrionales</taxon>
        <taxon>Vibrionaceae</taxon>
        <taxon>Vibrio</taxon>
    </lineage>
</organism>
<accession>A7N863</accession>
<evidence type="ECO:0000256" key="1">
    <source>
        <dbReference type="SAM" id="MobiDB-lite"/>
    </source>
</evidence>
<dbReference type="Proteomes" id="UP000008152">
    <property type="component" value="Chromosome II"/>
</dbReference>
<reference evidence="2 3" key="1">
    <citation type="submission" date="2007-08" db="EMBL/GenBank/DDBJ databases">
        <authorList>
            <consortium name="The Vibrio harveyi Genome Sequencing Project"/>
            <person name="Bassler B."/>
            <person name="Clifton S.W."/>
            <person name="Fulton L."/>
            <person name="Delehaunty K."/>
            <person name="Fronick C."/>
            <person name="Harrison M."/>
            <person name="Markivic C."/>
            <person name="Fulton R."/>
            <person name="Tin-Wollam A.-M."/>
            <person name="Shah N."/>
            <person name="Pepin K."/>
            <person name="Nash W."/>
            <person name="Thiruvilangam P."/>
            <person name="Bhonagiri V."/>
            <person name="Waters C."/>
            <person name="Tu K.C."/>
            <person name="Irgon J."/>
            <person name="Wilson R.K."/>
        </authorList>
    </citation>
    <scope>NUCLEOTIDE SEQUENCE [LARGE SCALE GENOMIC DNA]</scope>
    <source>
        <strain evidence="3">ATCC BAA-1116 / BB120</strain>
    </source>
</reference>
<dbReference type="EMBL" id="CP000790">
    <property type="protein sequence ID" value="ABU74358.1"/>
    <property type="molecule type" value="Genomic_DNA"/>
</dbReference>
<dbReference type="PATRIC" id="fig|338187.36.peg.5318"/>
<name>A7N863_VIBC1</name>
<protein>
    <submittedName>
        <fullName evidence="2">Uncharacterized protein</fullName>
    </submittedName>
</protein>
<gene>
    <name evidence="2" type="ordered locus">VIBHAR_06467</name>
</gene>